<dbReference type="Pfam" id="PF06441">
    <property type="entry name" value="EHN"/>
    <property type="match status" value="1"/>
</dbReference>
<keyword evidence="2 5" id="KW-0378">Hydrolase</keyword>
<dbReference type="InterPro" id="IPR010497">
    <property type="entry name" value="Epoxide_hydro_N"/>
</dbReference>
<proteinExistence type="inferred from homology"/>
<organism evidence="5 6">
    <name type="scientific">Colletotrichum limetticola</name>
    <dbReference type="NCBI Taxonomy" id="1209924"/>
    <lineage>
        <taxon>Eukaryota</taxon>
        <taxon>Fungi</taxon>
        <taxon>Dikarya</taxon>
        <taxon>Ascomycota</taxon>
        <taxon>Pezizomycotina</taxon>
        <taxon>Sordariomycetes</taxon>
        <taxon>Hypocreomycetidae</taxon>
        <taxon>Glomerellales</taxon>
        <taxon>Glomerellaceae</taxon>
        <taxon>Colletotrichum</taxon>
        <taxon>Colletotrichum acutatum species complex</taxon>
    </lineage>
</organism>
<feature type="region of interest" description="Disordered" evidence="3">
    <location>
        <begin position="285"/>
        <end position="308"/>
    </location>
</feature>
<gene>
    <name evidence="5" type="ORF">CLIM01_11743</name>
</gene>
<reference evidence="5" key="1">
    <citation type="submission" date="2023-04" db="EMBL/GenBank/DDBJ databases">
        <title>Colletotrichum limetticola genome sequence.</title>
        <authorList>
            <person name="Baroncelli R."/>
        </authorList>
    </citation>
    <scope>NUCLEOTIDE SEQUENCE</scope>
    <source>
        <strain evidence="5">KLA-Anderson</strain>
    </source>
</reference>
<evidence type="ECO:0000256" key="1">
    <source>
        <dbReference type="ARBA" id="ARBA00010088"/>
    </source>
</evidence>
<dbReference type="SUPFAM" id="SSF53474">
    <property type="entry name" value="alpha/beta-Hydrolases"/>
    <property type="match status" value="1"/>
</dbReference>
<comment type="similarity">
    <text evidence="1">Belongs to the peptidase S33 family.</text>
</comment>
<dbReference type="PANTHER" id="PTHR21661">
    <property type="entry name" value="EPOXIDE HYDROLASE 1-RELATED"/>
    <property type="match status" value="1"/>
</dbReference>
<evidence type="ECO:0000259" key="4">
    <source>
        <dbReference type="Pfam" id="PF06441"/>
    </source>
</evidence>
<feature type="compositionally biased region" description="Basic and acidic residues" evidence="3">
    <location>
        <begin position="558"/>
        <end position="568"/>
    </location>
</feature>
<dbReference type="GO" id="GO:0016787">
    <property type="term" value="F:hydrolase activity"/>
    <property type="evidence" value="ECO:0007669"/>
    <property type="project" value="UniProtKB-KW"/>
</dbReference>
<dbReference type="EMBL" id="JARUPT010000488">
    <property type="protein sequence ID" value="KAK0370896.1"/>
    <property type="molecule type" value="Genomic_DNA"/>
</dbReference>
<feature type="region of interest" description="Disordered" evidence="3">
    <location>
        <begin position="518"/>
        <end position="602"/>
    </location>
</feature>
<keyword evidence="6" id="KW-1185">Reference proteome</keyword>
<sequence length="602" mass="65344">MANTHDSGAAGLAGDISPYRIHSLFESKVSSKYLDLTKQKLELTRLPHEPSEPNKSRDWWEPKSRIEPLIDFWLEKYDWREQETAFNNQLPQFRTAITPPSSSSPVRLHFIHIRSSHSNAIPLLLIPPFPFTNLSLGHLTQPLTEPESSSSEDGEQQLQQPFHVVIPSLPGLGFSDALPSDDASVIPTTTDLLNTLMTRLSYPYYLVSNTASAASSPAQIDWKLADHLVRHYPSNCLGAHFISPSLAAPTLKEAPLEWMKWSLAKFFHAPILGYQSEDLRSLDEETHASHTLSAGRRRALPTSLQPGAGSTLVEPNTTSFALCDSPVGLLALVLKVIRVLGAKKEFSAAEIITFTQTAWLPGPEAAMRLWARCLTHQEPTPPLPKPSKKPNVAITVFSGTGETGDVSGGRRTADDDLEAQTQSRNDVDILSPQPAPNPYVCPAWANVSYNAVHVRRVPVPGGRPGLVAWDHPELIGDGVRGLAANLLSFDARVQDIVAQQQQRPETVPLQGFVVQSDSSGSTAATASSQQGGATSAAPVLPSTPQVEATKWRLSQIREASETPKKSLQLDDGDAGMMLSPPDADFAGASPDTIVVTPPVDMK</sequence>
<protein>
    <submittedName>
        <fullName evidence="5">Epoxide hydrolase</fullName>
    </submittedName>
</protein>
<evidence type="ECO:0000256" key="3">
    <source>
        <dbReference type="SAM" id="MobiDB-lite"/>
    </source>
</evidence>
<name>A0ABQ9PG64_9PEZI</name>
<dbReference type="Proteomes" id="UP001169217">
    <property type="component" value="Unassembled WGS sequence"/>
</dbReference>
<evidence type="ECO:0000313" key="6">
    <source>
        <dbReference type="Proteomes" id="UP001169217"/>
    </source>
</evidence>
<feature type="domain" description="Epoxide hydrolase N-terminal" evidence="4">
    <location>
        <begin position="25"/>
        <end position="134"/>
    </location>
</feature>
<accession>A0ABQ9PG64</accession>
<evidence type="ECO:0000313" key="5">
    <source>
        <dbReference type="EMBL" id="KAK0370896.1"/>
    </source>
</evidence>
<evidence type="ECO:0000256" key="2">
    <source>
        <dbReference type="ARBA" id="ARBA00022801"/>
    </source>
</evidence>
<dbReference type="Gene3D" id="3.40.50.1820">
    <property type="entry name" value="alpha/beta hydrolase"/>
    <property type="match status" value="1"/>
</dbReference>
<dbReference type="PANTHER" id="PTHR21661:SF71">
    <property type="entry name" value="EPOXIDE HYDROLASE N-TERMINAL DOMAIN-CONTAINING PROTEIN"/>
    <property type="match status" value="1"/>
</dbReference>
<feature type="compositionally biased region" description="Low complexity" evidence="3">
    <location>
        <begin position="518"/>
        <end position="537"/>
    </location>
</feature>
<comment type="caution">
    <text evidence="5">The sequence shown here is derived from an EMBL/GenBank/DDBJ whole genome shotgun (WGS) entry which is preliminary data.</text>
</comment>
<dbReference type="InterPro" id="IPR029058">
    <property type="entry name" value="AB_hydrolase_fold"/>
</dbReference>